<evidence type="ECO:0000256" key="1">
    <source>
        <dbReference type="SAM" id="MobiDB-lite"/>
    </source>
</evidence>
<feature type="compositionally biased region" description="Basic residues" evidence="1">
    <location>
        <begin position="144"/>
        <end position="153"/>
    </location>
</feature>
<comment type="caution">
    <text evidence="2">The sequence shown here is derived from an EMBL/GenBank/DDBJ whole genome shotgun (WGS) entry which is preliminary data.</text>
</comment>
<name>A0A8H6BTI3_CANAX</name>
<dbReference type="Proteomes" id="UP000536275">
    <property type="component" value="Unassembled WGS sequence"/>
</dbReference>
<accession>A0A8H6BTI3</accession>
<feature type="region of interest" description="Disordered" evidence="1">
    <location>
        <begin position="100"/>
        <end position="153"/>
    </location>
</feature>
<gene>
    <name evidence="2" type="ORF">FOB64_006351</name>
</gene>
<feature type="compositionally biased region" description="Low complexity" evidence="1">
    <location>
        <begin position="125"/>
        <end position="136"/>
    </location>
</feature>
<reference evidence="2 3" key="1">
    <citation type="submission" date="2020-03" db="EMBL/GenBank/DDBJ databases">
        <title>FDA dAtabase for Regulatory Grade micrObial Sequences (FDA-ARGOS): Supporting development and validation of Infectious Disease Dx tests.</title>
        <authorList>
            <person name="Campos J."/>
            <person name="Goldberg B."/>
            <person name="Tallon L."/>
            <person name="Sadzewicz L."/>
            <person name="Vavikolanu K."/>
            <person name="Mehta A."/>
            <person name="Aluvathingal J."/>
            <person name="Nadendla S."/>
            <person name="Nandy P."/>
            <person name="Geyer C."/>
            <person name="Yan Y."/>
            <person name="Sichtig H."/>
        </authorList>
    </citation>
    <scope>NUCLEOTIDE SEQUENCE [LARGE SCALE GENOMIC DNA]</scope>
    <source>
        <strain evidence="2 3">FDAARGOS_656</strain>
    </source>
</reference>
<organism evidence="2 3">
    <name type="scientific">Candida albicans</name>
    <name type="common">Yeast</name>
    <dbReference type="NCBI Taxonomy" id="5476"/>
    <lineage>
        <taxon>Eukaryota</taxon>
        <taxon>Fungi</taxon>
        <taxon>Dikarya</taxon>
        <taxon>Ascomycota</taxon>
        <taxon>Saccharomycotina</taxon>
        <taxon>Pichiomycetes</taxon>
        <taxon>Debaryomycetaceae</taxon>
        <taxon>Candida/Lodderomyces clade</taxon>
        <taxon>Candida</taxon>
    </lineage>
</organism>
<protein>
    <submittedName>
        <fullName evidence="2">Uncharacterized protein</fullName>
    </submittedName>
</protein>
<dbReference type="AlphaFoldDB" id="A0A8H6BTI3"/>
<proteinExistence type="predicted"/>
<evidence type="ECO:0000313" key="3">
    <source>
        <dbReference type="Proteomes" id="UP000536275"/>
    </source>
</evidence>
<dbReference type="EMBL" id="JABWAD010000061">
    <property type="protein sequence ID" value="KAF6063373.1"/>
    <property type="molecule type" value="Genomic_DNA"/>
</dbReference>
<evidence type="ECO:0000313" key="2">
    <source>
        <dbReference type="EMBL" id="KAF6063373.1"/>
    </source>
</evidence>
<sequence>MIISLIIKLNFQNLINIKINDVEKKLIINGGGNGGGGDHNIKHVFRDIYSSTYNYKLKVLDELNDINIKSINIAKKFLQNWINERLIPLKNEFEKKLSIESKTNGGGEGSIEKNSNSENEDNHPSTSTSTSDIIITDDNDIKSTRKRKVSDNI</sequence>